<evidence type="ECO:0000313" key="1">
    <source>
        <dbReference type="EMBL" id="JAD78776.1"/>
    </source>
</evidence>
<proteinExistence type="predicted"/>
<dbReference type="EMBL" id="GBRH01219119">
    <property type="protein sequence ID" value="JAD78776.1"/>
    <property type="molecule type" value="Transcribed_RNA"/>
</dbReference>
<sequence length="138" mass="15729">MENYVDTQCFVKKVRQICLVPLPHDATKLDLVQHLVPIILVPSTVTASNQSRQPQLLPPSTLCSSQQTIPSRRWTAMKTDTTMVNQSQGQAQIQWLTVLDERREPNVTTWMSWSWWRQDNKPSSLTTSGSSQCHGQHT</sequence>
<accession>A0A0A9CT45</accession>
<organism evidence="1">
    <name type="scientific">Arundo donax</name>
    <name type="common">Giant reed</name>
    <name type="synonym">Donax arundinaceus</name>
    <dbReference type="NCBI Taxonomy" id="35708"/>
    <lineage>
        <taxon>Eukaryota</taxon>
        <taxon>Viridiplantae</taxon>
        <taxon>Streptophyta</taxon>
        <taxon>Embryophyta</taxon>
        <taxon>Tracheophyta</taxon>
        <taxon>Spermatophyta</taxon>
        <taxon>Magnoliopsida</taxon>
        <taxon>Liliopsida</taxon>
        <taxon>Poales</taxon>
        <taxon>Poaceae</taxon>
        <taxon>PACMAD clade</taxon>
        <taxon>Arundinoideae</taxon>
        <taxon>Arundineae</taxon>
        <taxon>Arundo</taxon>
    </lineage>
</organism>
<reference evidence="1" key="2">
    <citation type="journal article" date="2015" name="Data Brief">
        <title>Shoot transcriptome of the giant reed, Arundo donax.</title>
        <authorList>
            <person name="Barrero R.A."/>
            <person name="Guerrero F.D."/>
            <person name="Moolhuijzen P."/>
            <person name="Goolsby J.A."/>
            <person name="Tidwell J."/>
            <person name="Bellgard S.E."/>
            <person name="Bellgard M.I."/>
        </authorList>
    </citation>
    <scope>NUCLEOTIDE SEQUENCE</scope>
    <source>
        <tissue evidence="1">Shoot tissue taken approximately 20 cm above the soil surface</tissue>
    </source>
</reference>
<name>A0A0A9CT45_ARUDO</name>
<dbReference type="AlphaFoldDB" id="A0A0A9CT45"/>
<reference evidence="1" key="1">
    <citation type="submission" date="2014-09" db="EMBL/GenBank/DDBJ databases">
        <authorList>
            <person name="Magalhaes I.L.F."/>
            <person name="Oliveira U."/>
            <person name="Santos F.R."/>
            <person name="Vidigal T.H.D.A."/>
            <person name="Brescovit A.D."/>
            <person name="Santos A.J."/>
        </authorList>
    </citation>
    <scope>NUCLEOTIDE SEQUENCE</scope>
    <source>
        <tissue evidence="1">Shoot tissue taken approximately 20 cm above the soil surface</tissue>
    </source>
</reference>
<protein>
    <submittedName>
        <fullName evidence="1">Uncharacterized protein</fullName>
    </submittedName>
</protein>